<dbReference type="AlphaFoldDB" id="A0A7Y5AT51"/>
<sequence>MSKEVSISLTEDEAWVLFELTRRFSDTDKLIIEDQAEERALWNLCCVFEKTLHQESDLSYKDFIATCRDRLRDEE</sequence>
<accession>A0A7Y5AT51</accession>
<dbReference type="EMBL" id="JABSOD010000020">
    <property type="protein sequence ID" value="NRQ43968.1"/>
    <property type="molecule type" value="Genomic_DNA"/>
</dbReference>
<organism evidence="1 2">
    <name type="scientific">Rheinheimera lutimaris</name>
    <dbReference type="NCBI Taxonomy" id="2740584"/>
    <lineage>
        <taxon>Bacteria</taxon>
        <taxon>Pseudomonadati</taxon>
        <taxon>Pseudomonadota</taxon>
        <taxon>Gammaproteobacteria</taxon>
        <taxon>Chromatiales</taxon>
        <taxon>Chromatiaceae</taxon>
        <taxon>Rheinheimera</taxon>
    </lineage>
</organism>
<proteinExistence type="predicted"/>
<reference evidence="1 2" key="1">
    <citation type="submission" date="2020-06" db="EMBL/GenBank/DDBJ databases">
        <title>Rheinheimera sp. nov., a marine bacterium isolated from coastal.</title>
        <authorList>
            <person name="Yu Q."/>
            <person name="Qi Y."/>
            <person name="Pu J."/>
        </authorList>
    </citation>
    <scope>NUCLEOTIDE SEQUENCE [LARGE SCALE GENOMIC DNA]</scope>
    <source>
        <strain evidence="1 2">YQF-2</strain>
    </source>
</reference>
<keyword evidence="2" id="KW-1185">Reference proteome</keyword>
<name>A0A7Y5AT51_9GAMM</name>
<gene>
    <name evidence="1" type="ORF">HRH59_15595</name>
</gene>
<protein>
    <submittedName>
        <fullName evidence="1">Uncharacterized protein</fullName>
    </submittedName>
</protein>
<dbReference type="Proteomes" id="UP000523161">
    <property type="component" value="Unassembled WGS sequence"/>
</dbReference>
<evidence type="ECO:0000313" key="1">
    <source>
        <dbReference type="EMBL" id="NRQ43968.1"/>
    </source>
</evidence>
<dbReference type="RefSeq" id="WP_173502201.1">
    <property type="nucleotide sequence ID" value="NZ_JABSOD010000020.1"/>
</dbReference>
<comment type="caution">
    <text evidence="1">The sequence shown here is derived from an EMBL/GenBank/DDBJ whole genome shotgun (WGS) entry which is preliminary data.</text>
</comment>
<evidence type="ECO:0000313" key="2">
    <source>
        <dbReference type="Proteomes" id="UP000523161"/>
    </source>
</evidence>